<protein>
    <recommendedName>
        <fullName evidence="4">DUF1838 domain-containing protein</fullName>
    </recommendedName>
</protein>
<feature type="region of interest" description="Disordered" evidence="1">
    <location>
        <begin position="266"/>
        <end position="294"/>
    </location>
</feature>
<dbReference type="OrthoDB" id="1490196at2"/>
<organism evidence="2 3">
    <name type="scientific">Oceanicoccus sagamiensis</name>
    <dbReference type="NCBI Taxonomy" id="716816"/>
    <lineage>
        <taxon>Bacteria</taxon>
        <taxon>Pseudomonadati</taxon>
        <taxon>Pseudomonadota</taxon>
        <taxon>Gammaproteobacteria</taxon>
        <taxon>Cellvibrionales</taxon>
        <taxon>Spongiibacteraceae</taxon>
        <taxon>Oceanicoccus</taxon>
    </lineage>
</organism>
<evidence type="ECO:0008006" key="4">
    <source>
        <dbReference type="Google" id="ProtNLM"/>
    </source>
</evidence>
<proteinExistence type="predicted"/>
<sequence>MMTLKGFNDSRLPADFPINLNDPQTNLTQFSRLMGSTNPEVETYGYYGGHLFASIDGKKMIPLLGIEGVGVSRLETQPNGEVKAFHREIGYYSDIRTGKYIDSWHNPLIDDTIEIYHIKNMQVNAKLAAINEMEFDGHMIKVPFPSKWDFMGATGVNNFELHMELPTILDQAKWPREYPGPTTKISEMFMRQFDTADLLNPKLDSIPNMGSWSRVSTWFPWMLMGEIPGEIVFRTHSLKLRNGIDDIPKQLRDKIEKEDPENLVAPLASSWGKPNESSFTNFLRDRQPAPMPKK</sequence>
<evidence type="ECO:0000256" key="1">
    <source>
        <dbReference type="SAM" id="MobiDB-lite"/>
    </source>
</evidence>
<dbReference type="AlphaFoldDB" id="A0A1X9NC75"/>
<dbReference type="EMBL" id="CP019343">
    <property type="protein sequence ID" value="ARN73139.1"/>
    <property type="molecule type" value="Genomic_DNA"/>
</dbReference>
<dbReference type="STRING" id="716816.BST96_02870"/>
<keyword evidence="3" id="KW-1185">Reference proteome</keyword>
<dbReference type="RefSeq" id="WP_085757239.1">
    <property type="nucleotide sequence ID" value="NZ_CP019343.1"/>
</dbReference>
<dbReference type="KEGG" id="osg:BST96_02870"/>
<dbReference type="Pfam" id="PF08894">
    <property type="entry name" value="DUF1838"/>
    <property type="match status" value="1"/>
</dbReference>
<evidence type="ECO:0000313" key="3">
    <source>
        <dbReference type="Proteomes" id="UP000193450"/>
    </source>
</evidence>
<name>A0A1X9NC75_9GAMM</name>
<evidence type="ECO:0000313" key="2">
    <source>
        <dbReference type="EMBL" id="ARN73139.1"/>
    </source>
</evidence>
<dbReference type="InterPro" id="IPR014990">
    <property type="entry name" value="DUF1838"/>
</dbReference>
<dbReference type="Proteomes" id="UP000193450">
    <property type="component" value="Chromosome"/>
</dbReference>
<reference evidence="2 3" key="1">
    <citation type="submission" date="2016-11" db="EMBL/GenBank/DDBJ databases">
        <title>Trade-off between light-utilization and light-protection in marine flavobacteria.</title>
        <authorList>
            <person name="Kumagai Y."/>
        </authorList>
    </citation>
    <scope>NUCLEOTIDE SEQUENCE [LARGE SCALE GENOMIC DNA]</scope>
    <source>
        <strain evidence="2 3">NBRC 107125</strain>
    </source>
</reference>
<accession>A0A1X9NC75</accession>
<gene>
    <name evidence="2" type="ORF">BST96_02870</name>
</gene>